<gene>
    <name evidence="1" type="ordered locus">Mpal_1321</name>
</gene>
<dbReference type="PANTHER" id="PTHR30289:SF1">
    <property type="entry name" value="PEBP (PHOSPHATIDYLETHANOLAMINE-BINDING PROTEIN) FAMILY PROTEIN"/>
    <property type="match status" value="1"/>
</dbReference>
<dbReference type="OrthoDB" id="28720at2157"/>
<dbReference type="STRING" id="521011.Mpal_1321"/>
<proteinExistence type="predicted"/>
<reference evidence="1 2" key="1">
    <citation type="journal article" date="2015" name="Genome Announc.">
        <title>Complete Genome Sequence of Methanosphaerula palustris E1-9CT, a Hydrogenotrophic Methanogen Isolated from a Minerotrophic Fen Peatland.</title>
        <authorList>
            <person name="Cadillo-Quiroz H."/>
            <person name="Browne P."/>
            <person name="Kyrpides N."/>
            <person name="Woyke T."/>
            <person name="Goodwin L."/>
            <person name="Detter C."/>
            <person name="Yavitt J.B."/>
            <person name="Zinder S.H."/>
        </authorList>
    </citation>
    <scope>NUCLEOTIDE SEQUENCE [LARGE SCALE GENOMIC DNA]</scope>
    <source>
        <strain evidence="2">ATCC BAA-1556 / DSM 19958 / E1-9c</strain>
    </source>
</reference>
<dbReference type="AlphaFoldDB" id="B8GHP9"/>
<dbReference type="InterPro" id="IPR008914">
    <property type="entry name" value="PEBP"/>
</dbReference>
<dbReference type="InterPro" id="IPR036610">
    <property type="entry name" value="PEBP-like_sf"/>
</dbReference>
<dbReference type="SUPFAM" id="SSF49777">
    <property type="entry name" value="PEBP-like"/>
    <property type="match status" value="1"/>
</dbReference>
<dbReference type="NCBIfam" id="TIGR00481">
    <property type="entry name" value="YbhB/YbcL family Raf kinase inhibitor-like protein"/>
    <property type="match status" value="1"/>
</dbReference>
<keyword evidence="2" id="KW-1185">Reference proteome</keyword>
<dbReference type="GeneID" id="7271182"/>
<sequence length="153" mass="16451">MKPLTVRISVKNLPPQYTCDGNNVSPALEVDGIEENGIASLALMMTDADAPGGGTFPHWLIWNMDVVSIVPENIPKDLTVSFPISAVQGKNAKGEIGYSGPCPPNGQAHRYEIKVYGLDTRLELAPGSEQEDLVKAMQGHVIQFGTTSVVYGR</sequence>
<organism evidence="1 2">
    <name type="scientific">Methanosphaerula palustris (strain ATCC BAA-1556 / DSM 19958 / E1-9c)</name>
    <dbReference type="NCBI Taxonomy" id="521011"/>
    <lineage>
        <taxon>Archaea</taxon>
        <taxon>Methanobacteriati</taxon>
        <taxon>Methanobacteriota</taxon>
        <taxon>Stenosarchaea group</taxon>
        <taxon>Methanomicrobia</taxon>
        <taxon>Methanomicrobiales</taxon>
        <taxon>Methanoregulaceae</taxon>
        <taxon>Methanosphaerula</taxon>
    </lineage>
</organism>
<dbReference type="HOGENOM" id="CLU_083918_3_2_2"/>
<dbReference type="Gene3D" id="3.90.280.10">
    <property type="entry name" value="PEBP-like"/>
    <property type="match status" value="1"/>
</dbReference>
<dbReference type="Pfam" id="PF01161">
    <property type="entry name" value="PBP"/>
    <property type="match status" value="1"/>
</dbReference>
<name>B8GHP9_METPE</name>
<dbReference type="Proteomes" id="UP000002457">
    <property type="component" value="Chromosome"/>
</dbReference>
<accession>B8GHP9</accession>
<evidence type="ECO:0000313" key="2">
    <source>
        <dbReference type="Proteomes" id="UP000002457"/>
    </source>
</evidence>
<protein>
    <submittedName>
        <fullName evidence="1">PEBP family protein</fullName>
    </submittedName>
</protein>
<dbReference type="KEGG" id="mpl:Mpal_1321"/>
<evidence type="ECO:0000313" key="1">
    <source>
        <dbReference type="EMBL" id="ACL16654.1"/>
    </source>
</evidence>
<dbReference type="eggNOG" id="arCOG04702">
    <property type="taxonomic scope" value="Archaea"/>
</dbReference>
<dbReference type="PANTHER" id="PTHR30289">
    <property type="entry name" value="UNCHARACTERIZED PROTEIN YBCL-RELATED"/>
    <property type="match status" value="1"/>
</dbReference>
<dbReference type="CDD" id="cd00865">
    <property type="entry name" value="PEBP_bact_arch"/>
    <property type="match status" value="1"/>
</dbReference>
<dbReference type="EMBL" id="CP001338">
    <property type="protein sequence ID" value="ACL16654.1"/>
    <property type="molecule type" value="Genomic_DNA"/>
</dbReference>
<dbReference type="RefSeq" id="WP_012617973.1">
    <property type="nucleotide sequence ID" value="NC_011832.1"/>
</dbReference>
<dbReference type="InterPro" id="IPR005247">
    <property type="entry name" value="YbhB_YbcL/LppC-like"/>
</dbReference>